<sequence>MNSAIFRTMLAATSFAVLTACGGGSTDNGASVSSDKTFGALFSSGDAATTSTSSSAANTSAASQQRLNGVTAAVAITPEQASRFLAQASFGPTASQINAVAASGPAAWLNDQLNFGVTPTYRSYIDALSAAGAPASQAQFNEFFWKRVVEGNDQLRQRVTFALSEIFVVSFEDGTLAEHPRGMADYYDMLGKNAFGNFRQLLESVTLHPMMGIYLSSLRNQKESGNRLPDENFAREVMQLMTIGLYKLNQDGTQVLVNGAPVETYTHADIMGMAKVMTGWSFNSTDMSGNRFLGNTKDPDWAIKPMVNYPNFHSTSEKTFLGTTISGATSGAADLKVALDTLFNHPNVGPFIGRQLIQRLVTSNPSPAYVGRVAAVFANNGAGVRGDMKAVIRAVLLDTEARTLSANTGKVREPLLRLANWMRAFSATSASTRYLVPSLYDPIHGLGQAPLRAPNVFNFFRPGYVAPASEVGAAKMVAPEMQITAEPTVIGYLNYMQNAIAYGVGTGFDVKPNYQNELALVDNPAKLVDRINLLLLNGNMSSTLRAQILSAVSSVQRPAATSTNAELRSRLASYRVQLAIFLAMASPEYIVQK</sequence>
<evidence type="ECO:0000313" key="3">
    <source>
        <dbReference type="Proteomes" id="UP000474565"/>
    </source>
</evidence>
<comment type="caution">
    <text evidence="2">The sequence shown here is derived from an EMBL/GenBank/DDBJ whole genome shotgun (WGS) entry which is preliminary data.</text>
</comment>
<organism evidence="2 3">
    <name type="scientific">Duganella lactea</name>
    <dbReference type="NCBI Taxonomy" id="2692173"/>
    <lineage>
        <taxon>Bacteria</taxon>
        <taxon>Pseudomonadati</taxon>
        <taxon>Pseudomonadota</taxon>
        <taxon>Betaproteobacteria</taxon>
        <taxon>Burkholderiales</taxon>
        <taxon>Oxalobacteraceae</taxon>
        <taxon>Telluria group</taxon>
        <taxon>Duganella</taxon>
    </lineage>
</organism>
<gene>
    <name evidence="2" type="ORF">GTP44_18835</name>
</gene>
<feature type="chain" id="PRO_5027121091" evidence="1">
    <location>
        <begin position="20"/>
        <end position="593"/>
    </location>
</feature>
<dbReference type="InterPro" id="IPR014917">
    <property type="entry name" value="DUF1800"/>
</dbReference>
<name>A0A6L8MR13_9BURK</name>
<dbReference type="Proteomes" id="UP000474565">
    <property type="component" value="Unassembled WGS sequence"/>
</dbReference>
<accession>A0A6L8MR13</accession>
<reference evidence="2 3" key="1">
    <citation type="submission" date="2019-12" db="EMBL/GenBank/DDBJ databases">
        <title>Novel species isolated from a subtropical stream in China.</title>
        <authorList>
            <person name="Lu H."/>
        </authorList>
    </citation>
    <scope>NUCLEOTIDE SEQUENCE [LARGE SCALE GENOMIC DNA]</scope>
    <source>
        <strain evidence="2 3">FT50W</strain>
    </source>
</reference>
<proteinExistence type="predicted"/>
<dbReference type="PROSITE" id="PS51257">
    <property type="entry name" value="PROKAR_LIPOPROTEIN"/>
    <property type="match status" value="1"/>
</dbReference>
<protein>
    <submittedName>
        <fullName evidence="2">DUF1800 family protein</fullName>
    </submittedName>
</protein>
<dbReference type="PANTHER" id="PTHR43737">
    <property type="entry name" value="BLL7424 PROTEIN"/>
    <property type="match status" value="1"/>
</dbReference>
<dbReference type="EMBL" id="WWCP01000026">
    <property type="protein sequence ID" value="MYM83998.1"/>
    <property type="molecule type" value="Genomic_DNA"/>
</dbReference>
<keyword evidence="1" id="KW-0732">Signal</keyword>
<evidence type="ECO:0000256" key="1">
    <source>
        <dbReference type="SAM" id="SignalP"/>
    </source>
</evidence>
<dbReference type="PANTHER" id="PTHR43737:SF1">
    <property type="entry name" value="DUF1501 DOMAIN-CONTAINING PROTEIN"/>
    <property type="match status" value="1"/>
</dbReference>
<dbReference type="RefSeq" id="WP_161020629.1">
    <property type="nucleotide sequence ID" value="NZ_WWCP01000026.1"/>
</dbReference>
<feature type="signal peptide" evidence="1">
    <location>
        <begin position="1"/>
        <end position="19"/>
    </location>
</feature>
<dbReference type="Pfam" id="PF08811">
    <property type="entry name" value="DUF1800"/>
    <property type="match status" value="1"/>
</dbReference>
<dbReference type="AlphaFoldDB" id="A0A6L8MR13"/>
<evidence type="ECO:0000313" key="2">
    <source>
        <dbReference type="EMBL" id="MYM83998.1"/>
    </source>
</evidence>